<organism evidence="10 11">
    <name type="scientific">Pseudovibrio ascidiaceicola</name>
    <dbReference type="NCBI Taxonomy" id="285279"/>
    <lineage>
        <taxon>Bacteria</taxon>
        <taxon>Pseudomonadati</taxon>
        <taxon>Pseudomonadota</taxon>
        <taxon>Alphaproteobacteria</taxon>
        <taxon>Hyphomicrobiales</taxon>
        <taxon>Stappiaceae</taxon>
        <taxon>Pseudovibrio</taxon>
    </lineage>
</organism>
<keyword evidence="11" id="KW-1185">Reference proteome</keyword>
<evidence type="ECO:0000256" key="3">
    <source>
        <dbReference type="ARBA" id="ARBA00023002"/>
    </source>
</evidence>
<dbReference type="Gene3D" id="3.40.605.10">
    <property type="entry name" value="Aldehyde Dehydrogenase, Chain A, domain 1"/>
    <property type="match status" value="1"/>
</dbReference>
<dbReference type="EC" id="1.2.1.8" evidence="6"/>
<dbReference type="InterPro" id="IPR029510">
    <property type="entry name" value="Ald_DH_CS_GLU"/>
</dbReference>
<reference evidence="10 11" key="1">
    <citation type="submission" date="2016-10" db="EMBL/GenBank/DDBJ databases">
        <authorList>
            <person name="Varghese N."/>
            <person name="Submissions S."/>
        </authorList>
    </citation>
    <scope>NUCLEOTIDE SEQUENCE [LARGE SCALE GENOMIC DNA]</scope>
    <source>
        <strain evidence="10 11">DSM 16392</strain>
    </source>
</reference>
<keyword evidence="4" id="KW-0520">NAD</keyword>
<keyword evidence="2" id="KW-0630">Potassium</keyword>
<dbReference type="InterPro" id="IPR016162">
    <property type="entry name" value="Ald_DH_N"/>
</dbReference>
<dbReference type="InterPro" id="IPR011264">
    <property type="entry name" value="BADH"/>
</dbReference>
<dbReference type="EMBL" id="FOSK01000001">
    <property type="protein sequence ID" value="SFJ95443.1"/>
    <property type="molecule type" value="Genomic_DNA"/>
</dbReference>
<evidence type="ECO:0000256" key="4">
    <source>
        <dbReference type="ARBA" id="ARBA00023027"/>
    </source>
</evidence>
<keyword evidence="3 8" id="KW-0560">Oxidoreductase</keyword>
<comment type="caution">
    <text evidence="10">The sequence shown here is derived from an EMBL/GenBank/DDBJ whole genome shotgun (WGS) entry which is preliminary data.</text>
</comment>
<dbReference type="InterPro" id="IPR016163">
    <property type="entry name" value="Ald_DH_C"/>
</dbReference>
<name>A0A1I3VKD0_9HYPH</name>
<evidence type="ECO:0000256" key="1">
    <source>
        <dbReference type="ARBA" id="ARBA00022723"/>
    </source>
</evidence>
<comment type="similarity">
    <text evidence="8">Belongs to the aldehyde dehydrogenase family.</text>
</comment>
<evidence type="ECO:0000256" key="6">
    <source>
        <dbReference type="NCBIfam" id="TIGR01804"/>
    </source>
</evidence>
<keyword evidence="1" id="KW-0479">Metal-binding</keyword>
<accession>A0A1I3VKD0</accession>
<keyword evidence="5" id="KW-0558">Oxidation</keyword>
<feature type="active site" evidence="7">
    <location>
        <position position="260"/>
    </location>
</feature>
<protein>
    <recommendedName>
        <fullName evidence="6">Betaine-aldehyde dehydrogenase</fullName>
        <ecNumber evidence="6">1.2.1.8</ecNumber>
    </recommendedName>
</protein>
<evidence type="ECO:0000259" key="9">
    <source>
        <dbReference type="Pfam" id="PF00171"/>
    </source>
</evidence>
<sequence length="498" mass="53719">MTKTDTLTNASLRAQPSGSHFIGGTYVEDTMGEEILSLYPATQEVIARVHSATPAIITKAVASARTGFAIWRSMAPAERSRVLRKAADLMRERNRELSELETLDTGKPLQETLVADAASGAEALEYFASVAATSNGEHIDLGGSYAMTKREPLGICLGIGAWNYPIQIAAWKAAPALAAGNAMIFKPSEVTCLSALKLAEIFREAGLPDGVFNVVQANREAAASLVSHPEIAKVSLTGSVPTGMKVAEKAASQLKHMSLELGGKSPIVIFEDSDIDNAVAAAMNANFYSTGQICSNGTRVFVHSSIKDEFLKRLKERTEKIFIGDPLNEDTQLGPLVSKAQLEKVMDYIAIGQSEGAVLYAGGGRPQVAGLGRGLFVEPTIFTEVKDDMRIACEEIFGPVMCVLDFDDEADVIRRANNTEFGLAAAVFTKDIQRAYRVIDQLEAGTCWINNYNLTPVEMPFGGFKNSGIGRENGQWALDQYSQVKSIYVEMGDVEAGW</sequence>
<gene>
    <name evidence="10" type="ORF">SAMN04488518_101430</name>
</gene>
<dbReference type="Gene3D" id="3.40.309.10">
    <property type="entry name" value="Aldehyde Dehydrogenase, Chain A, domain 2"/>
    <property type="match status" value="1"/>
</dbReference>
<evidence type="ECO:0000313" key="11">
    <source>
        <dbReference type="Proteomes" id="UP000199598"/>
    </source>
</evidence>
<evidence type="ECO:0000256" key="5">
    <source>
        <dbReference type="ARBA" id="ARBA00023097"/>
    </source>
</evidence>
<dbReference type="PROSITE" id="PS00070">
    <property type="entry name" value="ALDEHYDE_DEHYDR_CYS"/>
    <property type="match status" value="1"/>
</dbReference>
<dbReference type="NCBIfam" id="TIGR01804">
    <property type="entry name" value="BADH"/>
    <property type="match status" value="1"/>
</dbReference>
<dbReference type="Proteomes" id="UP000199598">
    <property type="component" value="Unassembled WGS sequence"/>
</dbReference>
<dbReference type="InterPro" id="IPR016161">
    <property type="entry name" value="Ald_DH/histidinol_DH"/>
</dbReference>
<dbReference type="InterPro" id="IPR016160">
    <property type="entry name" value="Ald_DH_CS_CYS"/>
</dbReference>
<dbReference type="PANTHER" id="PTHR11699">
    <property type="entry name" value="ALDEHYDE DEHYDROGENASE-RELATED"/>
    <property type="match status" value="1"/>
</dbReference>
<dbReference type="SUPFAM" id="SSF53720">
    <property type="entry name" value="ALDH-like"/>
    <property type="match status" value="1"/>
</dbReference>
<proteinExistence type="inferred from homology"/>
<feature type="domain" description="Aldehyde dehydrogenase" evidence="9">
    <location>
        <begin position="28"/>
        <end position="487"/>
    </location>
</feature>
<dbReference type="NCBIfam" id="NF009725">
    <property type="entry name" value="PRK13252.1"/>
    <property type="match status" value="1"/>
</dbReference>
<evidence type="ECO:0000313" key="10">
    <source>
        <dbReference type="EMBL" id="SFJ95443.1"/>
    </source>
</evidence>
<evidence type="ECO:0000256" key="2">
    <source>
        <dbReference type="ARBA" id="ARBA00022958"/>
    </source>
</evidence>
<evidence type="ECO:0000256" key="7">
    <source>
        <dbReference type="PROSITE-ProRule" id="PRU10007"/>
    </source>
</evidence>
<dbReference type="PROSITE" id="PS00687">
    <property type="entry name" value="ALDEHYDE_DEHYDR_GLU"/>
    <property type="match status" value="1"/>
</dbReference>
<dbReference type="InterPro" id="IPR015590">
    <property type="entry name" value="Aldehyde_DH_dom"/>
</dbReference>
<dbReference type="Pfam" id="PF00171">
    <property type="entry name" value="Aldedh"/>
    <property type="match status" value="1"/>
</dbReference>
<evidence type="ECO:0000256" key="8">
    <source>
        <dbReference type="RuleBase" id="RU003345"/>
    </source>
</evidence>